<dbReference type="Pfam" id="PF00172">
    <property type="entry name" value="Zn_clus"/>
    <property type="match status" value="1"/>
</dbReference>
<keyword evidence="10" id="KW-1185">Reference proteome</keyword>
<gene>
    <name evidence="9" type="ORF">AC579_11</name>
</gene>
<evidence type="ECO:0000256" key="4">
    <source>
        <dbReference type="ARBA" id="ARBA00023002"/>
    </source>
</evidence>
<dbReference type="GO" id="GO:0006351">
    <property type="term" value="P:DNA-templated transcription"/>
    <property type="evidence" value="ECO:0007669"/>
    <property type="project" value="InterPro"/>
</dbReference>
<dbReference type="InterPro" id="IPR036864">
    <property type="entry name" value="Zn2-C6_fun-type_DNA-bd_sf"/>
</dbReference>
<name>A0A139I8J0_9PEZI</name>
<comment type="similarity">
    <text evidence="1">Belongs to the proline oxidase family.</text>
</comment>
<dbReference type="GO" id="GO:0008270">
    <property type="term" value="F:zinc ion binding"/>
    <property type="evidence" value="ECO:0007669"/>
    <property type="project" value="InterPro"/>
</dbReference>
<dbReference type="Gene3D" id="4.10.240.10">
    <property type="entry name" value="Zn(2)-C6 fungal-type DNA-binding domain"/>
    <property type="match status" value="1"/>
</dbReference>
<evidence type="ECO:0000256" key="5">
    <source>
        <dbReference type="ARBA" id="ARBA00023062"/>
    </source>
</evidence>
<dbReference type="OrthoDB" id="5464at2759"/>
<dbReference type="PANTHER" id="PTHR13914:SF34">
    <property type="entry name" value="PROLINE DEHYDROGENASE"/>
    <property type="match status" value="1"/>
</dbReference>
<keyword evidence="5" id="KW-0642">Proline metabolism</keyword>
<dbReference type="GO" id="GO:0010133">
    <property type="term" value="P:L-proline catabolic process to L-glutamate"/>
    <property type="evidence" value="ECO:0007669"/>
    <property type="project" value="TreeGrafter"/>
</dbReference>
<sequence>MTEQHDRTESGRVRKRAPNACVRCRKQKIRCSGNAPCQQCSKRSLQCVFDTREDKVYLESRVANLPHQAGQWPVEGPAFDHRQSFDDNHVERKDSSPVPSDHEFDADEASDTTDSRQNGLRATPEPGLRNPLDPSSSDSYTMNHANRHYFLGVSSNWSFGRRVLRMVHDRVTGSPLPTNSLLFEGSTYDLGWDGRRSSVKPEPSCVPTADHAMYLINAVKFHSGRLFHIFDEAYFMHYFGKFYEDSGNEANYPHLWYIHFLLVLAFGKAFTRGTVAGKGREPPGAYFFVQAMQLLPDTMYLYSDAIQSVEILCCAALYLQCVDLRSAAYNTVGQAMRMAVEQGMYTDMRSLSVPDHVLERCRETWWTVYVLDRQMTSLMGVPMSLSDDDITAPLPSFGNQPRKARALALHVKLAKAQAVIMQTVYGKPGGRSERFLGSMKDALRTIAEANEERNKAFALDLKKGSGICRLSAYLHLFHYQSLMLATRPLLYSFMQKRLNAPRALRVSSTHGARSLVRVCVGSANQCLDILEALHPQGLLECFLPFDREATFSSAVILLVAAAVDPSLLRDRDPRFDTALWLLQEMANHGNLIADYHRDELEQLDCYIRRFQASQASTSNAEPASHSVSPSDLGSYQVDMPFIQPPQGPGQTQENLDNIETILSEWNSDDGLSGEHLLAVADTLDFSQLSWLGADFDQPIVSWAENQAPWIRIPLWERHVLQVIQSSLAESYQDPELATMATWPDMASTMPAFVTDCRSSGRVGLSTPTMSTPFTIRCTATTGLRQAPTPPRSQVFKRNQIGYFVLQHRAYSQRSYSDYAGSPQEAKVRNDFAVSRAKTAEATKPSGLERLPTFSLLRNLLLGTMFTSPMIFKMGFSILDRIANSRSTILNPDANPVLRAVVKPLVYDQFCAGSNQREIFRTRDQIRKMGYAGVILCYGREAIVDSSNKARATGAESAAENAELNMWKDGNLATLGMVGSGDWLGIKLTGAGSDAVKALLADEPAPESFINAMDEICAKAKEQKCRIWIDSEQSAVQSAIDKWTIDMMRRWNKDGQALVYNTLQAYLKQSRSKLKHQLSLADKEGWTLAVKLVRGAYIAHDQRSLIHDTKQDTDDSYNGMVQDLLSGTNLGFEADQFPSMQLFLAGHNPESVSRAWSLIQELSEKGTLKVLPDFGQLQGMADELGCKILQRCDELEGKKKAAAAASTVVVPRVYRCLTWGSIQECMQYLLRRLVENQGGADRMRDGMSEYYGELKRRMFGRWLGRR</sequence>
<evidence type="ECO:0000313" key="9">
    <source>
        <dbReference type="EMBL" id="KXT10925.1"/>
    </source>
</evidence>
<evidence type="ECO:0000256" key="2">
    <source>
        <dbReference type="ARBA" id="ARBA00012695"/>
    </source>
</evidence>
<dbReference type="EMBL" id="LFZO01000232">
    <property type="protein sequence ID" value="KXT10925.1"/>
    <property type="molecule type" value="Genomic_DNA"/>
</dbReference>
<dbReference type="InterPro" id="IPR015659">
    <property type="entry name" value="Proline_oxidase"/>
</dbReference>
<dbReference type="InterPro" id="IPR001138">
    <property type="entry name" value="Zn2Cys6_DnaBD"/>
</dbReference>
<evidence type="ECO:0000256" key="3">
    <source>
        <dbReference type="ARBA" id="ARBA00022723"/>
    </source>
</evidence>
<evidence type="ECO:0000256" key="7">
    <source>
        <dbReference type="SAM" id="MobiDB-lite"/>
    </source>
</evidence>
<dbReference type="PROSITE" id="PS50048">
    <property type="entry name" value="ZN2_CY6_FUNGAL_2"/>
    <property type="match status" value="1"/>
</dbReference>
<dbReference type="GO" id="GO:0004657">
    <property type="term" value="F:proline dehydrogenase activity"/>
    <property type="evidence" value="ECO:0007669"/>
    <property type="project" value="UniProtKB-EC"/>
</dbReference>
<dbReference type="STRING" id="113226.A0A139I8J0"/>
<evidence type="ECO:0000256" key="6">
    <source>
        <dbReference type="ARBA" id="ARBA00023242"/>
    </source>
</evidence>
<dbReference type="SMART" id="SM00066">
    <property type="entry name" value="GAL4"/>
    <property type="match status" value="1"/>
</dbReference>
<dbReference type="Pfam" id="PF04082">
    <property type="entry name" value="Fungal_trans"/>
    <property type="match status" value="1"/>
</dbReference>
<dbReference type="Pfam" id="PF01619">
    <property type="entry name" value="Pro_dh"/>
    <property type="match status" value="1"/>
</dbReference>
<keyword evidence="3" id="KW-0479">Metal-binding</keyword>
<dbReference type="PROSITE" id="PS00463">
    <property type="entry name" value="ZN2_CY6_FUNGAL_1"/>
    <property type="match status" value="1"/>
</dbReference>
<reference evidence="9 10" key="1">
    <citation type="submission" date="2015-07" db="EMBL/GenBank/DDBJ databases">
        <title>Comparative genomics of the Sigatoka disease complex on banana suggests a link between parallel evolutionary changes in Pseudocercospora fijiensis and Pseudocercospora eumusae and increased virulence on the banana host.</title>
        <authorList>
            <person name="Chang T.-C."/>
            <person name="Salvucci A."/>
            <person name="Crous P.W."/>
            <person name="Stergiopoulos I."/>
        </authorList>
    </citation>
    <scope>NUCLEOTIDE SEQUENCE [LARGE SCALE GENOMIC DNA]</scope>
    <source>
        <strain evidence="9 10">CBS 116634</strain>
    </source>
</reference>
<dbReference type="InterPro" id="IPR029041">
    <property type="entry name" value="FAD-linked_oxidoreductase-like"/>
</dbReference>
<feature type="domain" description="Zn(2)-C6 fungal-type" evidence="8">
    <location>
        <begin position="20"/>
        <end position="49"/>
    </location>
</feature>
<protein>
    <recommendedName>
        <fullName evidence="2">proline dehydrogenase</fullName>
        <ecNumber evidence="2">1.5.5.2</ecNumber>
    </recommendedName>
</protein>
<accession>A0A139I8J0</accession>
<dbReference type="SUPFAM" id="SSF51730">
    <property type="entry name" value="FAD-linked oxidoreductase"/>
    <property type="match status" value="1"/>
</dbReference>
<dbReference type="CDD" id="cd00067">
    <property type="entry name" value="GAL4"/>
    <property type="match status" value="1"/>
</dbReference>
<keyword evidence="4" id="KW-0560">Oxidoreductase</keyword>
<dbReference type="Proteomes" id="UP000073492">
    <property type="component" value="Unassembled WGS sequence"/>
</dbReference>
<feature type="region of interest" description="Disordered" evidence="7">
    <location>
        <begin position="88"/>
        <end position="139"/>
    </location>
</feature>
<evidence type="ECO:0000313" key="10">
    <source>
        <dbReference type="Proteomes" id="UP000073492"/>
    </source>
</evidence>
<dbReference type="GO" id="GO:0071949">
    <property type="term" value="F:FAD binding"/>
    <property type="evidence" value="ECO:0007669"/>
    <property type="project" value="TreeGrafter"/>
</dbReference>
<dbReference type="PANTHER" id="PTHR13914">
    <property type="entry name" value="PROLINE OXIDASE"/>
    <property type="match status" value="1"/>
</dbReference>
<comment type="caution">
    <text evidence="9">The sequence shown here is derived from an EMBL/GenBank/DDBJ whole genome shotgun (WGS) entry which is preliminary data.</text>
</comment>
<dbReference type="SUPFAM" id="SSF57701">
    <property type="entry name" value="Zn2/Cys6 DNA-binding domain"/>
    <property type="match status" value="1"/>
</dbReference>
<dbReference type="EC" id="1.5.5.2" evidence="2"/>
<dbReference type="SMART" id="SM00906">
    <property type="entry name" value="Fungal_trans"/>
    <property type="match status" value="1"/>
</dbReference>
<dbReference type="InterPro" id="IPR007219">
    <property type="entry name" value="XnlR_reg_dom"/>
</dbReference>
<organism evidence="9 10">
    <name type="scientific">Pseudocercospora musae</name>
    <dbReference type="NCBI Taxonomy" id="113226"/>
    <lineage>
        <taxon>Eukaryota</taxon>
        <taxon>Fungi</taxon>
        <taxon>Dikarya</taxon>
        <taxon>Ascomycota</taxon>
        <taxon>Pezizomycotina</taxon>
        <taxon>Dothideomycetes</taxon>
        <taxon>Dothideomycetidae</taxon>
        <taxon>Mycosphaerellales</taxon>
        <taxon>Mycosphaerellaceae</taxon>
        <taxon>Pseudocercospora</taxon>
    </lineage>
</organism>
<evidence type="ECO:0000259" key="8">
    <source>
        <dbReference type="PROSITE" id="PS50048"/>
    </source>
</evidence>
<proteinExistence type="inferred from homology"/>
<keyword evidence="6" id="KW-0539">Nucleus</keyword>
<dbReference type="Gene3D" id="3.20.20.220">
    <property type="match status" value="1"/>
</dbReference>
<evidence type="ECO:0000256" key="1">
    <source>
        <dbReference type="ARBA" id="ARBA00005869"/>
    </source>
</evidence>
<dbReference type="GO" id="GO:0003677">
    <property type="term" value="F:DNA binding"/>
    <property type="evidence" value="ECO:0007669"/>
    <property type="project" value="InterPro"/>
</dbReference>
<dbReference type="GO" id="GO:0005739">
    <property type="term" value="C:mitochondrion"/>
    <property type="evidence" value="ECO:0007669"/>
    <property type="project" value="TreeGrafter"/>
</dbReference>
<dbReference type="CDD" id="cd12148">
    <property type="entry name" value="fungal_TF_MHR"/>
    <property type="match status" value="1"/>
</dbReference>
<dbReference type="AlphaFoldDB" id="A0A139I8J0"/>
<dbReference type="GO" id="GO:0000981">
    <property type="term" value="F:DNA-binding transcription factor activity, RNA polymerase II-specific"/>
    <property type="evidence" value="ECO:0007669"/>
    <property type="project" value="InterPro"/>
</dbReference>
<dbReference type="InterPro" id="IPR002872">
    <property type="entry name" value="Proline_DH_dom"/>
</dbReference>
<feature type="compositionally biased region" description="Basic and acidic residues" evidence="7">
    <location>
        <begin position="88"/>
        <end position="103"/>
    </location>
</feature>